<feature type="domain" description="Disease resistance N-terminal" evidence="5">
    <location>
        <begin position="7"/>
        <end position="90"/>
    </location>
</feature>
<evidence type="ECO:0000259" key="5">
    <source>
        <dbReference type="Pfam" id="PF18052"/>
    </source>
</evidence>
<dbReference type="PRINTS" id="PR00364">
    <property type="entry name" value="DISEASERSIST"/>
</dbReference>
<dbReference type="InterPro" id="IPR002182">
    <property type="entry name" value="NB-ARC"/>
</dbReference>
<dbReference type="KEGG" id="nnu:104592416"/>
<dbReference type="AlphaFoldDB" id="A0A1U7ZBN4"/>
<dbReference type="Pfam" id="PF00931">
    <property type="entry name" value="NB-ARC"/>
    <property type="match status" value="1"/>
</dbReference>
<dbReference type="PANTHER" id="PTHR23155:SF1185">
    <property type="entry name" value="DISEASE RESISTANCE RPP8-LIKE PROTEIN 3-RELATED"/>
    <property type="match status" value="1"/>
</dbReference>
<dbReference type="eggNOG" id="KOG4658">
    <property type="taxonomic scope" value="Eukaryota"/>
</dbReference>
<dbReference type="InterPro" id="IPR055414">
    <property type="entry name" value="LRR_R13L4/SHOC2-like"/>
</dbReference>
<dbReference type="Pfam" id="PF18052">
    <property type="entry name" value="Rx_N"/>
    <property type="match status" value="1"/>
</dbReference>
<dbReference type="SUPFAM" id="SSF52058">
    <property type="entry name" value="L domain-like"/>
    <property type="match status" value="1"/>
</dbReference>
<dbReference type="InterPro" id="IPR027417">
    <property type="entry name" value="P-loop_NTPase"/>
</dbReference>
<dbReference type="FunCoup" id="A0A1U7ZBN4">
    <property type="interactions" value="461"/>
</dbReference>
<dbReference type="FunFam" id="1.10.10.10:FF:000322">
    <property type="entry name" value="Probable disease resistance protein At1g63360"/>
    <property type="match status" value="1"/>
</dbReference>
<evidence type="ECO:0000256" key="1">
    <source>
        <dbReference type="ARBA" id="ARBA00022737"/>
    </source>
</evidence>
<evidence type="ECO:0000259" key="4">
    <source>
        <dbReference type="Pfam" id="PF00931"/>
    </source>
</evidence>
<dbReference type="GO" id="GO:0006952">
    <property type="term" value="P:defense response"/>
    <property type="evidence" value="ECO:0007669"/>
    <property type="project" value="UniProtKB-KW"/>
</dbReference>
<dbReference type="GO" id="GO:0043531">
    <property type="term" value="F:ADP binding"/>
    <property type="evidence" value="ECO:0007669"/>
    <property type="project" value="InterPro"/>
</dbReference>
<evidence type="ECO:0000259" key="7">
    <source>
        <dbReference type="Pfam" id="PF23598"/>
    </source>
</evidence>
<protein>
    <submittedName>
        <fullName evidence="9">Disease resistance protein RPP8-like</fullName>
    </submittedName>
</protein>
<dbReference type="OrthoDB" id="597327at2759"/>
<evidence type="ECO:0000256" key="2">
    <source>
        <dbReference type="ARBA" id="ARBA00022741"/>
    </source>
</evidence>
<dbReference type="InterPro" id="IPR036388">
    <property type="entry name" value="WH-like_DNA-bd_sf"/>
</dbReference>
<dbReference type="InterPro" id="IPR032675">
    <property type="entry name" value="LRR_dom_sf"/>
</dbReference>
<dbReference type="Pfam" id="PF23559">
    <property type="entry name" value="WHD_DRP"/>
    <property type="match status" value="1"/>
</dbReference>
<feature type="domain" description="Disease resistance protein winged helix" evidence="6">
    <location>
        <begin position="438"/>
        <end position="507"/>
    </location>
</feature>
<name>A0A1U7ZBN4_NELNU</name>
<evidence type="ECO:0000259" key="6">
    <source>
        <dbReference type="Pfam" id="PF23559"/>
    </source>
</evidence>
<keyword evidence="2" id="KW-0547">Nucleotide-binding</keyword>
<proteinExistence type="predicted"/>
<dbReference type="Gene3D" id="3.80.10.10">
    <property type="entry name" value="Ribonuclease Inhibitor"/>
    <property type="match status" value="2"/>
</dbReference>
<evidence type="ECO:0000313" key="9">
    <source>
        <dbReference type="RefSeq" id="XP_010250086.1"/>
    </source>
</evidence>
<dbReference type="OMA" id="NGFCGLK"/>
<dbReference type="InterPro" id="IPR058922">
    <property type="entry name" value="WHD_DRP"/>
</dbReference>
<dbReference type="InterPro" id="IPR042197">
    <property type="entry name" value="Apaf_helical"/>
</dbReference>
<dbReference type="Proteomes" id="UP000189703">
    <property type="component" value="Unplaced"/>
</dbReference>
<dbReference type="FunFam" id="3.40.50.300:FF:001091">
    <property type="entry name" value="Probable disease resistance protein At1g61300"/>
    <property type="match status" value="1"/>
</dbReference>
<feature type="domain" description="Disease resistance R13L4/SHOC-2-like LRR" evidence="7">
    <location>
        <begin position="592"/>
        <end position="924"/>
    </location>
</feature>
<dbReference type="Gene3D" id="1.20.5.4130">
    <property type="match status" value="1"/>
</dbReference>
<feature type="domain" description="NB-ARC" evidence="4">
    <location>
        <begin position="174"/>
        <end position="345"/>
    </location>
</feature>
<dbReference type="Gene3D" id="1.10.8.430">
    <property type="entry name" value="Helical domain of apoptotic protease-activating factors"/>
    <property type="match status" value="1"/>
</dbReference>
<sequence length="952" mass="109722">MATEAIVAVVVEKIAELIIQEAVFLRGVRDQFEWMKGELRQMKCFLTHADEKQQEGDARITNWVADFRDIAYDAEDVIENFILSRAVQRRRGFITRYASIFLSDLLNRHRVSQEIERIKARIEDISKRQVTYGIQEEMIGGERVGEGSSSARRRLRERRRISPHSDEPDIFGLEEDINSLKGQLINKWNLRRSVISIVGMGGLGKTTLAKQVYNSVDVRSQFRECRAWVYVSQVYNTKEILQDLAKKVMGLPRKESKEMSVEELEEKLHRFLQERRYLVIMDDVWVTDVWDEIKGAFPDMGNGSRIVLTTRSKDVALHADPASPVHELQLLSDENSWALFSKKSFLVGNSFSEGTSQEQLENVGKKIVDKCGGLPLAIVVLGGILSRKERSLSEWTKVLERINWQLDQDRTQCSQILALSYDDLPLYLKPCFLYLGSFPEDSEISARRLIHLWIAEGLVQKRGGRAVEDVAGDYLEELSDRSMVQVVARRMDRTVKKCRVHDLLRDLSISKAKEVEFFQFQGCTSPEPALTTRARRLVLNSKNDTEENIPLWYHYHSCQPRLRSVLLSLNGELPDSSINGLFVSTTRVAFIFGMLRVLDLGYVRLPKLPNEVGKLIHLRYLGLRKTRGSGSFSPSLCNLWNLQTLDVKDTSIVLGRNVISMMQQLRHLYLTNEFDGIQVLDPPRLDYVSDGYYHPSKNHRHHHHHQLQTLWSLGIDRNSRVKDGWDSFINVRKLRLVGDLQSQAKALSFWIAKLNRLESLALFHGVYRYLRDPMVFPLSVMNNHPNLYRLSLNGVRIDKLPSLSEFPPNLSHLTFGDCMLGEEDPFPTLSQLLRLKYLKIAYSQWRTKQMVCPGGGFPMLDHLIISNADHLEEWSEVGKGAFSSLRKLELLSCRNMKMLPDGLQNVDTLRELYMDWMSDEFNARVQETVGEDWYKIAHVPSIRRFGPSRRWN</sequence>
<dbReference type="GeneID" id="104592416"/>
<gene>
    <name evidence="9" type="primary">LOC104592416</name>
</gene>
<organism evidence="8 9">
    <name type="scientific">Nelumbo nucifera</name>
    <name type="common">Sacred lotus</name>
    <dbReference type="NCBI Taxonomy" id="4432"/>
    <lineage>
        <taxon>Eukaryota</taxon>
        <taxon>Viridiplantae</taxon>
        <taxon>Streptophyta</taxon>
        <taxon>Embryophyta</taxon>
        <taxon>Tracheophyta</taxon>
        <taxon>Spermatophyta</taxon>
        <taxon>Magnoliopsida</taxon>
        <taxon>Proteales</taxon>
        <taxon>Nelumbonaceae</taxon>
        <taxon>Nelumbo</taxon>
    </lineage>
</organism>
<dbReference type="CDD" id="cd14798">
    <property type="entry name" value="RX-CC_like"/>
    <property type="match status" value="1"/>
</dbReference>
<accession>A0A1U7ZBN4</accession>
<keyword evidence="1" id="KW-0677">Repeat</keyword>
<dbReference type="Gene3D" id="3.40.50.300">
    <property type="entry name" value="P-loop containing nucleotide triphosphate hydrolases"/>
    <property type="match status" value="1"/>
</dbReference>
<dbReference type="GO" id="GO:0051707">
    <property type="term" value="P:response to other organism"/>
    <property type="evidence" value="ECO:0007669"/>
    <property type="project" value="UniProtKB-ARBA"/>
</dbReference>
<dbReference type="InterPro" id="IPR044974">
    <property type="entry name" value="Disease_R_plants"/>
</dbReference>
<dbReference type="InterPro" id="IPR038005">
    <property type="entry name" value="RX-like_CC"/>
</dbReference>
<dbReference type="InterPro" id="IPR041118">
    <property type="entry name" value="Rx_N"/>
</dbReference>
<dbReference type="Pfam" id="PF23598">
    <property type="entry name" value="LRR_14"/>
    <property type="match status" value="1"/>
</dbReference>
<keyword evidence="8" id="KW-1185">Reference proteome</keyword>
<evidence type="ECO:0000313" key="8">
    <source>
        <dbReference type="Proteomes" id="UP000189703"/>
    </source>
</evidence>
<keyword evidence="3" id="KW-0611">Plant defense</keyword>
<reference evidence="9" key="1">
    <citation type="submission" date="2025-08" db="UniProtKB">
        <authorList>
            <consortium name="RefSeq"/>
        </authorList>
    </citation>
    <scope>IDENTIFICATION</scope>
</reference>
<dbReference type="RefSeq" id="XP_010250086.1">
    <property type="nucleotide sequence ID" value="XM_010251784.2"/>
</dbReference>
<dbReference type="PANTHER" id="PTHR23155">
    <property type="entry name" value="DISEASE RESISTANCE PROTEIN RP"/>
    <property type="match status" value="1"/>
</dbReference>
<dbReference type="Gene3D" id="1.10.10.10">
    <property type="entry name" value="Winged helix-like DNA-binding domain superfamily/Winged helix DNA-binding domain"/>
    <property type="match status" value="1"/>
</dbReference>
<dbReference type="SUPFAM" id="SSF52540">
    <property type="entry name" value="P-loop containing nucleoside triphosphate hydrolases"/>
    <property type="match status" value="1"/>
</dbReference>
<evidence type="ECO:0000256" key="3">
    <source>
        <dbReference type="ARBA" id="ARBA00022821"/>
    </source>
</evidence>